<keyword evidence="1" id="KW-1185">Reference proteome</keyword>
<dbReference type="WBParaSite" id="EEL_0000376501-mRNA-1">
    <property type="protein sequence ID" value="EEL_0000376501-mRNA-1"/>
    <property type="gene ID" value="EEL_0000376501"/>
</dbReference>
<protein>
    <submittedName>
        <fullName evidence="2">Uncharacterized protein</fullName>
    </submittedName>
</protein>
<dbReference type="Proteomes" id="UP000050640">
    <property type="component" value="Unplaced"/>
</dbReference>
<organism evidence="1 2">
    <name type="scientific">Elaeophora elaphi</name>
    <dbReference type="NCBI Taxonomy" id="1147741"/>
    <lineage>
        <taxon>Eukaryota</taxon>
        <taxon>Metazoa</taxon>
        <taxon>Ecdysozoa</taxon>
        <taxon>Nematoda</taxon>
        <taxon>Chromadorea</taxon>
        <taxon>Rhabditida</taxon>
        <taxon>Spirurina</taxon>
        <taxon>Spiruromorpha</taxon>
        <taxon>Filarioidea</taxon>
        <taxon>Onchocercidae</taxon>
        <taxon>Elaeophora</taxon>
    </lineage>
</organism>
<dbReference type="AlphaFoldDB" id="A0A0R3RQ45"/>
<proteinExistence type="predicted"/>
<evidence type="ECO:0000313" key="1">
    <source>
        <dbReference type="Proteomes" id="UP000050640"/>
    </source>
</evidence>
<accession>A0A0R3RQ45</accession>
<name>A0A0R3RQ45_9BILA</name>
<sequence length="200" mass="22146">MSETIKKGLLLEGAELGTVGEQMLGPKAVSVAKPQAVNRHRPLFFLTHLFCCGCCPCKACGRNDSNSNANINLPPEPKNMCLVPSSFTTLTSGNVLQMSSKFSGPATYQSVFNSDSKQRCKFRIANFCFDVKYLLPRETEAVIVKKTATDASLFSLRRKFRVFVRKLSAAFFKAAENGLGQLRPIFLFNWLHPVLASDRS</sequence>
<reference evidence="2" key="1">
    <citation type="submission" date="2017-02" db="UniProtKB">
        <authorList>
            <consortium name="WormBaseParasite"/>
        </authorList>
    </citation>
    <scope>IDENTIFICATION</scope>
</reference>
<evidence type="ECO:0000313" key="2">
    <source>
        <dbReference type="WBParaSite" id="EEL_0000376501-mRNA-1"/>
    </source>
</evidence>